<reference evidence="2 3" key="1">
    <citation type="submission" date="2019-01" db="EMBL/GenBank/DDBJ databases">
        <authorList>
            <person name="Chen W.-M."/>
        </authorList>
    </citation>
    <scope>NUCLEOTIDE SEQUENCE [LARGE SCALE GENOMIC DNA]</scope>
    <source>
        <strain evidence="2 3">FSY-9</strain>
    </source>
</reference>
<sequence length="548" mass="61157">MDQADNQSVIPMRYFLRIPNFGDLLNPLIVKALSGRESCWVGRDDIPHLMAIGSLMAGASVNSHVWGTGVMHPDIGLGSAHARNIHALRGPHSLMALRKSGTTLGDVPLGDPAILAPRLLGMSASSDPRHAVGVVAHYVDRQKPAIRCILAQDGVADLNVHDDPLSLIRTMAECKVVVSSSLHGLILAEALGLPSLWIKAGQDIIGDDFKFSDWFATTSNPQIVPYNLSERERIEALIPMAELRDHTIDMDALAAAFPIVGEWEGQSLVPRKSVAACRTAAVPVFLISFNRGPMLRKIIAGLQALSVPVSIIVHDNGSFDDKTLEILRDLEEGGVVVYRYGLIQNADELDRVNDSVARYFENWNEPCPYVVSDCDVDIAVAEADVLQVYAGLLNRFRKAECVGPMLRIRDIPKTYPLRNRALNRHIEQFWKNEPILDEQDGRSFAYQEAPIDTTFAMHRAGESFRRMKSGVRIYEPFEALHLDWYPQIVEGDEDEVYSATSHPDISHWKNQNENEKYAGCNLEFHHYRYVVLDGNRKLRVKTGWLDDV</sequence>
<dbReference type="InterPro" id="IPR029044">
    <property type="entry name" value="Nucleotide-diphossugar_trans"/>
</dbReference>
<evidence type="ECO:0000313" key="2">
    <source>
        <dbReference type="EMBL" id="RVU03275.1"/>
    </source>
</evidence>
<dbReference type="EMBL" id="SACO01000018">
    <property type="protein sequence ID" value="RVU03275.1"/>
    <property type="molecule type" value="Genomic_DNA"/>
</dbReference>
<proteinExistence type="predicted"/>
<gene>
    <name evidence="2" type="ORF">EOE18_16820</name>
</gene>
<evidence type="ECO:0000259" key="1">
    <source>
        <dbReference type="Pfam" id="PF04230"/>
    </source>
</evidence>
<dbReference type="AlphaFoldDB" id="A0A3S2Y6G2"/>
<dbReference type="Pfam" id="PF04230">
    <property type="entry name" value="PS_pyruv_trans"/>
    <property type="match status" value="1"/>
</dbReference>
<dbReference type="Proteomes" id="UP000282837">
    <property type="component" value="Unassembled WGS sequence"/>
</dbReference>
<evidence type="ECO:0000313" key="3">
    <source>
        <dbReference type="Proteomes" id="UP000282837"/>
    </source>
</evidence>
<keyword evidence="3" id="KW-1185">Reference proteome</keyword>
<feature type="domain" description="Polysaccharide pyruvyl transferase" evidence="1">
    <location>
        <begin position="84"/>
        <end position="198"/>
    </location>
</feature>
<organism evidence="2 3">
    <name type="scientific">Novosphingobium umbonatum</name>
    <dbReference type="NCBI Taxonomy" id="1908524"/>
    <lineage>
        <taxon>Bacteria</taxon>
        <taxon>Pseudomonadati</taxon>
        <taxon>Pseudomonadota</taxon>
        <taxon>Alphaproteobacteria</taxon>
        <taxon>Sphingomonadales</taxon>
        <taxon>Sphingomonadaceae</taxon>
        <taxon>Novosphingobium</taxon>
    </lineage>
</organism>
<name>A0A3S2Y6G2_9SPHN</name>
<accession>A0A3S2Y6G2</accession>
<dbReference type="Gene3D" id="3.90.550.10">
    <property type="entry name" value="Spore Coat Polysaccharide Biosynthesis Protein SpsA, Chain A"/>
    <property type="match status" value="1"/>
</dbReference>
<protein>
    <recommendedName>
        <fullName evidence="1">Polysaccharide pyruvyl transferase domain-containing protein</fullName>
    </recommendedName>
</protein>
<dbReference type="SUPFAM" id="SSF53448">
    <property type="entry name" value="Nucleotide-diphospho-sugar transferases"/>
    <property type="match status" value="1"/>
</dbReference>
<dbReference type="OrthoDB" id="9803627at2"/>
<comment type="caution">
    <text evidence="2">The sequence shown here is derived from an EMBL/GenBank/DDBJ whole genome shotgun (WGS) entry which is preliminary data.</text>
</comment>
<dbReference type="RefSeq" id="WP_127711664.1">
    <property type="nucleotide sequence ID" value="NZ_SACO01000018.1"/>
</dbReference>
<dbReference type="InterPro" id="IPR007345">
    <property type="entry name" value="Polysacch_pyruvyl_Trfase"/>
</dbReference>